<gene>
    <name evidence="1" type="ORF">C1H46_036314</name>
</gene>
<evidence type="ECO:0000313" key="2">
    <source>
        <dbReference type="Proteomes" id="UP000315295"/>
    </source>
</evidence>
<accession>A0A540KV88</accession>
<evidence type="ECO:0000313" key="1">
    <source>
        <dbReference type="EMBL" id="TQD78127.1"/>
    </source>
</evidence>
<dbReference type="EMBL" id="VIEB01000925">
    <property type="protein sequence ID" value="TQD78127.1"/>
    <property type="molecule type" value="Genomic_DNA"/>
</dbReference>
<name>A0A540KV88_MALBA</name>
<sequence>MRTTPTLPPSLHSAPSLFIKFFSEFPPSSVKETHGESLPNFWARTTPLQPFFLPTQATTQSQLELRNEAYDPSYKAFPYQ</sequence>
<proteinExistence type="predicted"/>
<protein>
    <submittedName>
        <fullName evidence="1">Uncharacterized protein</fullName>
    </submittedName>
</protein>
<keyword evidence="2" id="KW-1185">Reference proteome</keyword>
<organism evidence="1 2">
    <name type="scientific">Malus baccata</name>
    <name type="common">Siberian crab apple</name>
    <name type="synonym">Pyrus baccata</name>
    <dbReference type="NCBI Taxonomy" id="106549"/>
    <lineage>
        <taxon>Eukaryota</taxon>
        <taxon>Viridiplantae</taxon>
        <taxon>Streptophyta</taxon>
        <taxon>Embryophyta</taxon>
        <taxon>Tracheophyta</taxon>
        <taxon>Spermatophyta</taxon>
        <taxon>Magnoliopsida</taxon>
        <taxon>eudicotyledons</taxon>
        <taxon>Gunneridae</taxon>
        <taxon>Pentapetalae</taxon>
        <taxon>rosids</taxon>
        <taxon>fabids</taxon>
        <taxon>Rosales</taxon>
        <taxon>Rosaceae</taxon>
        <taxon>Amygdaloideae</taxon>
        <taxon>Maleae</taxon>
        <taxon>Malus</taxon>
    </lineage>
</organism>
<comment type="caution">
    <text evidence="1">The sequence shown here is derived from an EMBL/GenBank/DDBJ whole genome shotgun (WGS) entry which is preliminary data.</text>
</comment>
<dbReference type="AlphaFoldDB" id="A0A540KV88"/>
<reference evidence="1 2" key="1">
    <citation type="journal article" date="2019" name="G3 (Bethesda)">
        <title>Sequencing of a Wild Apple (Malus baccata) Genome Unravels the Differences Between Cultivated and Wild Apple Species Regarding Disease Resistance and Cold Tolerance.</title>
        <authorList>
            <person name="Chen X."/>
        </authorList>
    </citation>
    <scope>NUCLEOTIDE SEQUENCE [LARGE SCALE GENOMIC DNA]</scope>
    <source>
        <strain evidence="2">cv. Shandingzi</strain>
        <tissue evidence="1">Leaves</tissue>
    </source>
</reference>
<dbReference type="Proteomes" id="UP000315295">
    <property type="component" value="Unassembled WGS sequence"/>
</dbReference>